<comment type="similarity">
    <text evidence="1">Belongs to the ABC transporter superfamily.</text>
</comment>
<feature type="domain" description="ABC transporter" evidence="6">
    <location>
        <begin position="2"/>
        <end position="235"/>
    </location>
</feature>
<evidence type="ECO:0000256" key="2">
    <source>
        <dbReference type="ARBA" id="ARBA00022448"/>
    </source>
</evidence>
<dbReference type="AlphaFoldDB" id="A0A3G1L2M9"/>
<dbReference type="Gene3D" id="3.40.50.300">
    <property type="entry name" value="P-loop containing nucleotide triphosphate hydrolases"/>
    <property type="match status" value="1"/>
</dbReference>
<dbReference type="PANTHER" id="PTHR43820">
    <property type="entry name" value="HIGH-AFFINITY BRANCHED-CHAIN AMINO ACID TRANSPORT ATP-BINDING PROTEIN LIVF"/>
    <property type="match status" value="1"/>
</dbReference>
<dbReference type="Pfam" id="PF00005">
    <property type="entry name" value="ABC_tran"/>
    <property type="match status" value="1"/>
</dbReference>
<dbReference type="PROSITE" id="PS00211">
    <property type="entry name" value="ABC_TRANSPORTER_1"/>
    <property type="match status" value="1"/>
</dbReference>
<dbReference type="KEGG" id="fwa:DCMF_26095"/>
<evidence type="ECO:0000256" key="3">
    <source>
        <dbReference type="ARBA" id="ARBA00022741"/>
    </source>
</evidence>
<keyword evidence="8" id="KW-1185">Reference proteome</keyword>
<dbReference type="PANTHER" id="PTHR43820:SF7">
    <property type="entry name" value="BRANCHED-CHAIN AMINO ACID TRANSPORT ATP-BINDING PROTEIN LIVF-RELATED"/>
    <property type="match status" value="1"/>
</dbReference>
<dbReference type="SMART" id="SM00382">
    <property type="entry name" value="AAA"/>
    <property type="match status" value="1"/>
</dbReference>
<accession>A0A3G1L2M9</accession>
<keyword evidence="4" id="KW-0067">ATP-binding</keyword>
<evidence type="ECO:0000256" key="1">
    <source>
        <dbReference type="ARBA" id="ARBA00005417"/>
    </source>
</evidence>
<dbReference type="InterPro" id="IPR003439">
    <property type="entry name" value="ABC_transporter-like_ATP-bd"/>
</dbReference>
<evidence type="ECO:0000313" key="8">
    <source>
        <dbReference type="Proteomes" id="UP000323521"/>
    </source>
</evidence>
<keyword evidence="2" id="KW-0813">Transport</keyword>
<name>A0A3G1L2M9_FORW1</name>
<dbReference type="GO" id="GO:0015807">
    <property type="term" value="P:L-amino acid transport"/>
    <property type="evidence" value="ECO:0007669"/>
    <property type="project" value="TreeGrafter"/>
</dbReference>
<dbReference type="CDD" id="cd03224">
    <property type="entry name" value="ABC_TM1139_LivF_branched"/>
    <property type="match status" value="1"/>
</dbReference>
<dbReference type="InterPro" id="IPR017871">
    <property type="entry name" value="ABC_transporter-like_CS"/>
</dbReference>
<proteinExistence type="inferred from homology"/>
<sequence length="235" mass="25691">MLEIKGLMAGYGKLTVLHDINLTVQKGSLTAIVGPNGAGKTTLMNSILHVNQIMKGEILYNGKTISAMEPHEIAAMGIGYVPQARNVFPGMTVEENLDMGTYLSDPHADTKKMIEAIYTAFPRLKERKKQKASTLSGGERQMLALGSVLLLKPELLILDEPITGLAPQIVTELIESIMQIKEQGTTLLWVVEENPMQILPLSDIVYVMDGGTIKTKKTGMEFVGAPDFMEMFLGN</sequence>
<organism evidence="7 8">
    <name type="scientific">Formimonas warabiya</name>
    <dbReference type="NCBI Taxonomy" id="1761012"/>
    <lineage>
        <taxon>Bacteria</taxon>
        <taxon>Bacillati</taxon>
        <taxon>Bacillota</taxon>
        <taxon>Clostridia</taxon>
        <taxon>Eubacteriales</taxon>
        <taxon>Peptococcaceae</taxon>
        <taxon>Candidatus Formimonas</taxon>
    </lineage>
</organism>
<dbReference type="InterPro" id="IPR052156">
    <property type="entry name" value="BCAA_Transport_ATP-bd_LivF"/>
</dbReference>
<reference evidence="7 8" key="1">
    <citation type="submission" date="2016-10" db="EMBL/GenBank/DDBJ databases">
        <title>Complete Genome Sequence of Peptococcaceae strain DCMF.</title>
        <authorList>
            <person name="Edwards R.J."/>
            <person name="Holland S.I."/>
            <person name="Deshpande N.P."/>
            <person name="Wong Y.K."/>
            <person name="Ertan H."/>
            <person name="Manefield M."/>
            <person name="Russell T.L."/>
            <person name="Lee M.J."/>
        </authorList>
    </citation>
    <scope>NUCLEOTIDE SEQUENCE [LARGE SCALE GENOMIC DNA]</scope>
    <source>
        <strain evidence="7 8">DCMF</strain>
    </source>
</reference>
<dbReference type="InterPro" id="IPR003593">
    <property type="entry name" value="AAA+_ATPase"/>
</dbReference>
<dbReference type="PROSITE" id="PS50893">
    <property type="entry name" value="ABC_TRANSPORTER_2"/>
    <property type="match status" value="1"/>
</dbReference>
<keyword evidence="3" id="KW-0547">Nucleotide-binding</keyword>
<dbReference type="GO" id="GO:0005524">
    <property type="term" value="F:ATP binding"/>
    <property type="evidence" value="ECO:0007669"/>
    <property type="project" value="UniProtKB-KW"/>
</dbReference>
<evidence type="ECO:0000259" key="6">
    <source>
        <dbReference type="PROSITE" id="PS50893"/>
    </source>
</evidence>
<dbReference type="GO" id="GO:0016887">
    <property type="term" value="F:ATP hydrolysis activity"/>
    <property type="evidence" value="ECO:0007669"/>
    <property type="project" value="InterPro"/>
</dbReference>
<evidence type="ECO:0000256" key="4">
    <source>
        <dbReference type="ARBA" id="ARBA00022840"/>
    </source>
</evidence>
<evidence type="ECO:0000313" key="7">
    <source>
        <dbReference type="EMBL" id="ATW28917.1"/>
    </source>
</evidence>
<dbReference type="SUPFAM" id="SSF52540">
    <property type="entry name" value="P-loop containing nucleoside triphosphate hydrolases"/>
    <property type="match status" value="1"/>
</dbReference>
<dbReference type="InterPro" id="IPR027417">
    <property type="entry name" value="P-loop_NTPase"/>
</dbReference>
<gene>
    <name evidence="7" type="ORF">DCMF_26095</name>
</gene>
<dbReference type="EMBL" id="CP017634">
    <property type="protein sequence ID" value="ATW28917.1"/>
    <property type="molecule type" value="Genomic_DNA"/>
</dbReference>
<dbReference type="Proteomes" id="UP000323521">
    <property type="component" value="Chromosome"/>
</dbReference>
<protein>
    <recommendedName>
        <fullName evidence="6">ABC transporter domain-containing protein</fullName>
    </recommendedName>
</protein>
<keyword evidence="5" id="KW-0029">Amino-acid transport</keyword>
<evidence type="ECO:0000256" key="5">
    <source>
        <dbReference type="ARBA" id="ARBA00022970"/>
    </source>
</evidence>
<dbReference type="GO" id="GO:0015658">
    <property type="term" value="F:branched-chain amino acid transmembrane transporter activity"/>
    <property type="evidence" value="ECO:0007669"/>
    <property type="project" value="TreeGrafter"/>
</dbReference>